<keyword evidence="4" id="KW-1185">Reference proteome</keyword>
<accession>A0ABI7ZVD3</accession>
<protein>
    <recommendedName>
        <fullName evidence="2">Yippee domain-containing protein</fullName>
    </recommendedName>
</protein>
<feature type="domain" description="Yippee" evidence="2">
    <location>
        <begin position="195"/>
        <end position="287"/>
    </location>
</feature>
<feature type="compositionally biased region" description="Low complexity" evidence="1">
    <location>
        <begin position="89"/>
        <end position="99"/>
    </location>
</feature>
<name>A0ABI7ZVD3_FELCA</name>
<dbReference type="GeneTree" id="ENSGT00940000161514"/>
<reference evidence="3" key="2">
    <citation type="submission" date="2025-08" db="UniProtKB">
        <authorList>
            <consortium name="Ensembl"/>
        </authorList>
    </citation>
    <scope>IDENTIFICATION</scope>
    <source>
        <strain evidence="3">breed Abyssinian</strain>
    </source>
</reference>
<dbReference type="PROSITE" id="PS51792">
    <property type="entry name" value="YIPPEE"/>
    <property type="match status" value="1"/>
</dbReference>
<feature type="region of interest" description="Disordered" evidence="1">
    <location>
        <begin position="53"/>
        <end position="151"/>
    </location>
</feature>
<dbReference type="InterPro" id="IPR039058">
    <property type="entry name" value="Yippee_fam"/>
</dbReference>
<dbReference type="PANTHER" id="PTHR13848">
    <property type="entry name" value="PROTEIN YIPPEE-LIKE CG15309-RELATED"/>
    <property type="match status" value="1"/>
</dbReference>
<evidence type="ECO:0000313" key="3">
    <source>
        <dbReference type="Ensembl" id="ENSFCTP00005050902.1"/>
    </source>
</evidence>
<dbReference type="InterPro" id="IPR034751">
    <property type="entry name" value="Yippee"/>
</dbReference>
<evidence type="ECO:0000256" key="1">
    <source>
        <dbReference type="SAM" id="MobiDB-lite"/>
    </source>
</evidence>
<proteinExistence type="predicted"/>
<reference evidence="3 4" key="1">
    <citation type="submission" date="2021-02" db="EMBL/GenBank/DDBJ databases">
        <title>Safari Cat Assemblies.</title>
        <authorList>
            <person name="Bredemeyer K.R."/>
            <person name="Murphy W.J."/>
        </authorList>
    </citation>
    <scope>NUCLEOTIDE SEQUENCE [LARGE SCALE GENOMIC DNA]</scope>
</reference>
<evidence type="ECO:0000259" key="2">
    <source>
        <dbReference type="PROSITE" id="PS51792"/>
    </source>
</evidence>
<gene>
    <name evidence="3" type="primary">YPEL3</name>
</gene>
<reference evidence="3" key="3">
    <citation type="submission" date="2025-09" db="UniProtKB">
        <authorList>
            <consortium name="Ensembl"/>
        </authorList>
    </citation>
    <scope>IDENTIFICATION</scope>
    <source>
        <strain evidence="3">breed Abyssinian</strain>
    </source>
</reference>
<dbReference type="Proteomes" id="UP000823872">
    <property type="component" value="Chromosome E3"/>
</dbReference>
<evidence type="ECO:0000313" key="4">
    <source>
        <dbReference type="Proteomes" id="UP000823872"/>
    </source>
</evidence>
<dbReference type="Ensembl" id="ENSFCTT00005071777.1">
    <property type="protein sequence ID" value="ENSFCTP00005050902.1"/>
    <property type="gene ID" value="ENSFCTG00005025267.1"/>
</dbReference>
<organism evidence="3 4">
    <name type="scientific">Felis catus</name>
    <name type="common">Cat</name>
    <name type="synonym">Felis silvestris catus</name>
    <dbReference type="NCBI Taxonomy" id="9685"/>
    <lineage>
        <taxon>Eukaryota</taxon>
        <taxon>Metazoa</taxon>
        <taxon>Chordata</taxon>
        <taxon>Craniata</taxon>
        <taxon>Vertebrata</taxon>
        <taxon>Euteleostomi</taxon>
        <taxon>Mammalia</taxon>
        <taxon>Eutheria</taxon>
        <taxon>Laurasiatheria</taxon>
        <taxon>Carnivora</taxon>
        <taxon>Feliformia</taxon>
        <taxon>Felidae</taxon>
        <taxon>Felinae</taxon>
        <taxon>Felis</taxon>
    </lineage>
</organism>
<sequence>MQIIMAIISPGTCVQTPNPEPGLAPQILAPSRTAGGQKGDETRAAGLSGWLAGRSRISGPAGARSRGKGSRGLRWPRCDAPPHLHAARRLATAAAGTRGRPPPPPAAAAAAAGLGVNKSRRLRTRAGGDGAHQERPPLPGQATSADRAPARPGEALGSLCSPWAAPRVGPLPPAPAMVRISKPKTFQAYLDDCHRRYSCAHCRAHLANHDDLISKSFQGSQGRAYLFNSVVNVGCGPAEERVLLTGLHAVADIHCENCKTTLGWKYILGHWLPLSFRGSEKLPQTPQ</sequence>